<dbReference type="PANTHER" id="PTHR30537:SF5">
    <property type="entry name" value="HTH-TYPE TRANSCRIPTIONAL ACTIVATOR TTDR-RELATED"/>
    <property type="match status" value="1"/>
</dbReference>
<organism evidence="7 8">
    <name type="scientific">Acinetobacter sichuanensis</name>
    <dbReference type="NCBI Taxonomy" id="2136183"/>
    <lineage>
        <taxon>Bacteria</taxon>
        <taxon>Pseudomonadati</taxon>
        <taxon>Pseudomonadota</taxon>
        <taxon>Gammaproteobacteria</taxon>
        <taxon>Moraxellales</taxon>
        <taxon>Moraxellaceae</taxon>
        <taxon>Acinetobacter</taxon>
    </lineage>
</organism>
<dbReference type="InterPro" id="IPR058163">
    <property type="entry name" value="LysR-type_TF_proteobact-type"/>
</dbReference>
<dbReference type="RefSeq" id="WP_107009352.1">
    <property type="nucleotide sequence ID" value="NZ_JBHRSF010000093.1"/>
</dbReference>
<evidence type="ECO:0000256" key="2">
    <source>
        <dbReference type="ARBA" id="ARBA00023015"/>
    </source>
</evidence>
<evidence type="ECO:0000256" key="3">
    <source>
        <dbReference type="ARBA" id="ARBA00023125"/>
    </source>
</evidence>
<dbReference type="Gene3D" id="1.10.10.10">
    <property type="entry name" value="Winged helix-like DNA-binding domain superfamily/Winged helix DNA-binding domain"/>
    <property type="match status" value="1"/>
</dbReference>
<sequence length="305" mass="35015">MEINRISDLSAFVSSVKYGSFTQAGKHLGLSRSAIGKSIVRLEEQMAVRLLNRTTRSLSLTDDGRILFEYCQQLLQNLDEIDQVMATRRIHPTGTLKITAPHSLGHQYILPVLHQFLKKWSALNADISFTDRFVDIIDEGFDIGIRVGEPKEDSRLLTRTIGWQRMQTCASPEYLALNGYPEQPQDLYKHHTIFFNGSAQRKNWRFKIDHQIWVFDGTEKMKIDSSDAILESAILGFGIIQLPAYLTKKAIDQGKLVAVLEDYALTDEPIRIIYPSKKHLSPRIRMFIDDLVEQWGDLPPWERNE</sequence>
<reference evidence="9" key="3">
    <citation type="journal article" date="2019" name="Int. J. Syst. Evol. Microbiol.">
        <title>The Global Catalogue of Microorganisms (GCM) 10K type strain sequencing project: providing services to taxonomists for standard genome sequencing and annotation.</title>
        <authorList>
            <consortium name="The Broad Institute Genomics Platform"/>
            <consortium name="The Broad Institute Genome Sequencing Center for Infectious Disease"/>
            <person name="Wu L."/>
            <person name="Ma J."/>
        </authorList>
    </citation>
    <scope>NUCLEOTIDE SEQUENCE [LARGE SCALE GENOMIC DNA]</scope>
    <source>
        <strain evidence="9">KCTC 62575</strain>
    </source>
</reference>
<name>A0A371YM26_9GAMM</name>
<dbReference type="AlphaFoldDB" id="A0A371YM26"/>
<dbReference type="Pfam" id="PF03466">
    <property type="entry name" value="LysR_substrate"/>
    <property type="match status" value="1"/>
</dbReference>
<dbReference type="PANTHER" id="PTHR30537">
    <property type="entry name" value="HTH-TYPE TRANSCRIPTIONAL REGULATOR"/>
    <property type="match status" value="1"/>
</dbReference>
<dbReference type="InterPro" id="IPR000847">
    <property type="entry name" value="LysR_HTH_N"/>
</dbReference>
<evidence type="ECO:0000313" key="9">
    <source>
        <dbReference type="Proteomes" id="UP001595455"/>
    </source>
</evidence>
<dbReference type="InterPro" id="IPR036388">
    <property type="entry name" value="WH-like_DNA-bd_sf"/>
</dbReference>
<comment type="caution">
    <text evidence="7">The sequence shown here is derived from an EMBL/GenBank/DDBJ whole genome shotgun (WGS) entry which is preliminary data.</text>
</comment>
<reference evidence="7 8" key="2">
    <citation type="submission" date="2018-08" db="EMBL/GenBank/DDBJ databases">
        <title>The draft genome of Acinetobacter sichuanensis strain WCHAc060041.</title>
        <authorList>
            <person name="Qin J."/>
            <person name="Feng Y."/>
            <person name="Zong Z."/>
        </authorList>
    </citation>
    <scope>NUCLEOTIDE SEQUENCE [LARGE SCALE GENOMIC DNA]</scope>
    <source>
        <strain evidence="7 8">WCHAc060041</strain>
    </source>
</reference>
<reference evidence="6" key="4">
    <citation type="submission" date="2024-09" db="EMBL/GenBank/DDBJ databases">
        <authorList>
            <person name="Sun Q."/>
            <person name="Mori K."/>
        </authorList>
    </citation>
    <scope>NUCLEOTIDE SEQUENCE</scope>
    <source>
        <strain evidence="6">KCTC 62575</strain>
    </source>
</reference>
<accession>A0A371YM26</accession>
<dbReference type="PROSITE" id="PS50931">
    <property type="entry name" value="HTH_LYSR"/>
    <property type="match status" value="1"/>
</dbReference>
<keyword evidence="9" id="KW-1185">Reference proteome</keyword>
<reference evidence="6" key="1">
    <citation type="journal article" date="2014" name="Int. J. Syst. Evol. Microbiol.">
        <title>Complete genome of a new Firmicutes species belonging to the dominant human colonic microbiota ('Ruminococcus bicirculans') reveals two chromosomes and a selective capacity to utilize plant glucans.</title>
        <authorList>
            <consortium name="NISC Comparative Sequencing Program"/>
            <person name="Wegmann U."/>
            <person name="Louis P."/>
            <person name="Goesmann A."/>
            <person name="Henrissat B."/>
            <person name="Duncan S.H."/>
            <person name="Flint H.J."/>
        </authorList>
    </citation>
    <scope>NUCLEOTIDE SEQUENCE</scope>
    <source>
        <strain evidence="6">KCTC 62575</strain>
    </source>
</reference>
<evidence type="ECO:0000259" key="5">
    <source>
        <dbReference type="PROSITE" id="PS50931"/>
    </source>
</evidence>
<dbReference type="GO" id="GO:0003677">
    <property type="term" value="F:DNA binding"/>
    <property type="evidence" value="ECO:0007669"/>
    <property type="project" value="UniProtKB-KW"/>
</dbReference>
<dbReference type="OrthoDB" id="8885940at2"/>
<comment type="similarity">
    <text evidence="1">Belongs to the LysR transcriptional regulatory family.</text>
</comment>
<keyword evidence="2" id="KW-0805">Transcription regulation</keyword>
<dbReference type="SUPFAM" id="SSF53850">
    <property type="entry name" value="Periplasmic binding protein-like II"/>
    <property type="match status" value="1"/>
</dbReference>
<dbReference type="FunFam" id="1.10.10.10:FF:000001">
    <property type="entry name" value="LysR family transcriptional regulator"/>
    <property type="match status" value="1"/>
</dbReference>
<dbReference type="SUPFAM" id="SSF46785">
    <property type="entry name" value="Winged helix' DNA-binding domain"/>
    <property type="match status" value="1"/>
</dbReference>
<keyword evidence="4" id="KW-0804">Transcription</keyword>
<protein>
    <submittedName>
        <fullName evidence="7">LysR family transcriptional regulator</fullName>
    </submittedName>
</protein>
<evidence type="ECO:0000313" key="6">
    <source>
        <dbReference type="EMBL" id="MFC2996852.1"/>
    </source>
</evidence>
<keyword evidence="3" id="KW-0238">DNA-binding</keyword>
<evidence type="ECO:0000313" key="8">
    <source>
        <dbReference type="Proteomes" id="UP000240957"/>
    </source>
</evidence>
<dbReference type="CDD" id="cd08422">
    <property type="entry name" value="PBP2_CrgA_like"/>
    <property type="match status" value="1"/>
</dbReference>
<dbReference type="Gene3D" id="3.40.190.290">
    <property type="match status" value="1"/>
</dbReference>
<gene>
    <name evidence="6" type="ORF">ACFODO_16630</name>
    <name evidence="7" type="ORF">C9E89_016065</name>
</gene>
<proteinExistence type="inferred from homology"/>
<dbReference type="Pfam" id="PF00126">
    <property type="entry name" value="HTH_1"/>
    <property type="match status" value="1"/>
</dbReference>
<dbReference type="EMBL" id="JBHRSF010000093">
    <property type="protein sequence ID" value="MFC2996852.1"/>
    <property type="molecule type" value="Genomic_DNA"/>
</dbReference>
<dbReference type="GO" id="GO:0003700">
    <property type="term" value="F:DNA-binding transcription factor activity"/>
    <property type="evidence" value="ECO:0007669"/>
    <property type="project" value="InterPro"/>
</dbReference>
<dbReference type="Proteomes" id="UP001595455">
    <property type="component" value="Unassembled WGS sequence"/>
</dbReference>
<feature type="domain" description="HTH lysR-type" evidence="5">
    <location>
        <begin position="1"/>
        <end position="61"/>
    </location>
</feature>
<evidence type="ECO:0000313" key="7">
    <source>
        <dbReference type="EMBL" id="RFC82511.1"/>
    </source>
</evidence>
<dbReference type="EMBL" id="PYIX02000032">
    <property type="protein sequence ID" value="RFC82511.1"/>
    <property type="molecule type" value="Genomic_DNA"/>
</dbReference>
<dbReference type="Proteomes" id="UP000240957">
    <property type="component" value="Unassembled WGS sequence"/>
</dbReference>
<dbReference type="InterPro" id="IPR005119">
    <property type="entry name" value="LysR_subst-bd"/>
</dbReference>
<evidence type="ECO:0000256" key="1">
    <source>
        <dbReference type="ARBA" id="ARBA00009437"/>
    </source>
</evidence>
<evidence type="ECO:0000256" key="4">
    <source>
        <dbReference type="ARBA" id="ARBA00023163"/>
    </source>
</evidence>
<dbReference type="InterPro" id="IPR036390">
    <property type="entry name" value="WH_DNA-bd_sf"/>
</dbReference>